<proteinExistence type="predicted"/>
<name>A0A0A9VSS3_LYGHE</name>
<keyword evidence="1" id="KW-0472">Membrane</keyword>
<sequence length="200" mass="23071">MWFLVWTMFGLCLGKTFDAIELGQELKERFVSSWDVPILVCLAHNMSNLETHSSVVGPYGNYHGVFGLSEREIESCNMTLNDMLDDDIADDIVCLEESLSRRTFLTRRTALIINYRKLFWPELCYEWMEHLSFDDEYQRQNQSSGHHCKKHTIANGTVNGSLVLLVLLLNIIQLMCFIAIWVALKPKMIVRNVINGIPLK</sequence>
<keyword evidence="1" id="KW-1133">Transmembrane helix</keyword>
<reference evidence="2" key="2">
    <citation type="submission" date="2014-07" db="EMBL/GenBank/DDBJ databases">
        <authorList>
            <person name="Hull J."/>
        </authorList>
    </citation>
    <scope>NUCLEOTIDE SEQUENCE</scope>
</reference>
<gene>
    <name evidence="2" type="primary">LALBA_1</name>
    <name evidence="2" type="ORF">CM83_28552</name>
</gene>
<evidence type="ECO:0000313" key="2">
    <source>
        <dbReference type="EMBL" id="JAF99396.1"/>
    </source>
</evidence>
<dbReference type="InterPro" id="IPR023346">
    <property type="entry name" value="Lysozyme-like_dom_sf"/>
</dbReference>
<reference evidence="2" key="1">
    <citation type="journal article" date="2014" name="PLoS ONE">
        <title>Transcriptome-Based Identification of ABC Transporters in the Western Tarnished Plant Bug Lygus hesperus.</title>
        <authorList>
            <person name="Hull J.J."/>
            <person name="Chaney K."/>
            <person name="Geib S.M."/>
            <person name="Fabrick J.A."/>
            <person name="Brent C.S."/>
            <person name="Walsh D."/>
            <person name="Lavine L.C."/>
        </authorList>
    </citation>
    <scope>NUCLEOTIDE SEQUENCE</scope>
</reference>
<evidence type="ECO:0000256" key="1">
    <source>
        <dbReference type="SAM" id="Phobius"/>
    </source>
</evidence>
<dbReference type="AlphaFoldDB" id="A0A0A9VSS3"/>
<dbReference type="SUPFAM" id="SSF53955">
    <property type="entry name" value="Lysozyme-like"/>
    <property type="match status" value="1"/>
</dbReference>
<accession>A0A0A9VSS3</accession>
<protein>
    <submittedName>
        <fullName evidence="2">Alpha-lactalbumin</fullName>
    </submittedName>
</protein>
<dbReference type="EMBL" id="GBHO01044207">
    <property type="protein sequence ID" value="JAF99396.1"/>
    <property type="molecule type" value="Transcribed_RNA"/>
</dbReference>
<keyword evidence="1" id="KW-0812">Transmembrane</keyword>
<dbReference type="Gene3D" id="1.10.530.10">
    <property type="match status" value="1"/>
</dbReference>
<organism evidence="2">
    <name type="scientific">Lygus hesperus</name>
    <name type="common">Western plant bug</name>
    <dbReference type="NCBI Taxonomy" id="30085"/>
    <lineage>
        <taxon>Eukaryota</taxon>
        <taxon>Metazoa</taxon>
        <taxon>Ecdysozoa</taxon>
        <taxon>Arthropoda</taxon>
        <taxon>Hexapoda</taxon>
        <taxon>Insecta</taxon>
        <taxon>Pterygota</taxon>
        <taxon>Neoptera</taxon>
        <taxon>Paraneoptera</taxon>
        <taxon>Hemiptera</taxon>
        <taxon>Heteroptera</taxon>
        <taxon>Panheteroptera</taxon>
        <taxon>Cimicomorpha</taxon>
        <taxon>Miridae</taxon>
        <taxon>Mirini</taxon>
        <taxon>Lygus</taxon>
    </lineage>
</organism>
<feature type="transmembrane region" description="Helical" evidence="1">
    <location>
        <begin position="162"/>
        <end position="184"/>
    </location>
</feature>